<dbReference type="InterPro" id="IPR036397">
    <property type="entry name" value="RNaseH_sf"/>
</dbReference>
<evidence type="ECO:0000256" key="7">
    <source>
        <dbReference type="ARBA" id="ARBA00022918"/>
    </source>
</evidence>
<dbReference type="RefSeq" id="XP_062704815.1">
    <property type="nucleotide sequence ID" value="XM_062848831.1"/>
</dbReference>
<dbReference type="InterPro" id="IPR043502">
    <property type="entry name" value="DNA/RNA_pol_sf"/>
</dbReference>
<name>A0ABM1ZEV3_AEDAL</name>
<evidence type="ECO:0000313" key="11">
    <source>
        <dbReference type="EnsemblMetazoa" id="AALFPA23_017784.P26055"/>
    </source>
</evidence>
<feature type="domain" description="Integrase catalytic" evidence="10">
    <location>
        <begin position="1064"/>
        <end position="1217"/>
    </location>
</feature>
<dbReference type="Gene3D" id="3.30.420.10">
    <property type="entry name" value="Ribonuclease H-like superfamily/Ribonuclease H"/>
    <property type="match status" value="1"/>
</dbReference>
<dbReference type="EC" id="2.7.7.49" evidence="1"/>
<dbReference type="InterPro" id="IPR055510">
    <property type="entry name" value="DUF7083"/>
</dbReference>
<evidence type="ECO:0000256" key="2">
    <source>
        <dbReference type="ARBA" id="ARBA00022679"/>
    </source>
</evidence>
<evidence type="ECO:0000313" key="12">
    <source>
        <dbReference type="Proteomes" id="UP000069940"/>
    </source>
</evidence>
<dbReference type="PROSITE" id="PS50994">
    <property type="entry name" value="INTEGRASE"/>
    <property type="match status" value="1"/>
</dbReference>
<dbReference type="EnsemblMetazoa" id="AALFPA23_017784.R26055">
    <property type="protein sequence ID" value="AALFPA23_017784.P26055"/>
    <property type="gene ID" value="AALFPA23_017784"/>
</dbReference>
<feature type="compositionally biased region" description="Low complexity" evidence="8">
    <location>
        <begin position="220"/>
        <end position="230"/>
    </location>
</feature>
<dbReference type="InterPro" id="IPR001584">
    <property type="entry name" value="Integrase_cat-core"/>
</dbReference>
<dbReference type="Pfam" id="PF23309">
    <property type="entry name" value="DUF7083"/>
    <property type="match status" value="1"/>
</dbReference>
<dbReference type="InterPro" id="IPR034128">
    <property type="entry name" value="K02A2.6-like"/>
</dbReference>
<dbReference type="Gene3D" id="2.40.70.10">
    <property type="entry name" value="Acid Proteases"/>
    <property type="match status" value="1"/>
</dbReference>
<dbReference type="PANTHER" id="PTHR37984">
    <property type="entry name" value="PROTEIN CBG26694"/>
    <property type="match status" value="1"/>
</dbReference>
<organism evidence="11 12">
    <name type="scientific">Aedes albopictus</name>
    <name type="common">Asian tiger mosquito</name>
    <name type="synonym">Stegomyia albopicta</name>
    <dbReference type="NCBI Taxonomy" id="7160"/>
    <lineage>
        <taxon>Eukaryota</taxon>
        <taxon>Metazoa</taxon>
        <taxon>Ecdysozoa</taxon>
        <taxon>Arthropoda</taxon>
        <taxon>Hexapoda</taxon>
        <taxon>Insecta</taxon>
        <taxon>Pterygota</taxon>
        <taxon>Neoptera</taxon>
        <taxon>Endopterygota</taxon>
        <taxon>Diptera</taxon>
        <taxon>Nematocera</taxon>
        <taxon>Culicoidea</taxon>
        <taxon>Culicidae</taxon>
        <taxon>Culicinae</taxon>
        <taxon>Aedini</taxon>
        <taxon>Aedes</taxon>
        <taxon>Stegomyia</taxon>
    </lineage>
</organism>
<dbReference type="SUPFAM" id="SSF50630">
    <property type="entry name" value="Acid proteases"/>
    <property type="match status" value="1"/>
</dbReference>
<dbReference type="PANTHER" id="PTHR37984:SF5">
    <property type="entry name" value="PROTEIN NYNRIN-LIKE"/>
    <property type="match status" value="1"/>
</dbReference>
<dbReference type="Pfam" id="PF17917">
    <property type="entry name" value="RT_RNaseH"/>
    <property type="match status" value="1"/>
</dbReference>
<feature type="region of interest" description="Disordered" evidence="8">
    <location>
        <begin position="220"/>
        <end position="251"/>
    </location>
</feature>
<evidence type="ECO:0000256" key="3">
    <source>
        <dbReference type="ARBA" id="ARBA00022695"/>
    </source>
</evidence>
<keyword evidence="2" id="KW-0808">Transferase</keyword>
<dbReference type="SUPFAM" id="SSF53098">
    <property type="entry name" value="Ribonuclease H-like"/>
    <property type="match status" value="1"/>
</dbReference>
<reference evidence="11" key="2">
    <citation type="submission" date="2025-05" db="UniProtKB">
        <authorList>
            <consortium name="EnsemblMetazoa"/>
        </authorList>
    </citation>
    <scope>IDENTIFICATION</scope>
    <source>
        <strain evidence="11">Foshan</strain>
    </source>
</reference>
<sequence>MADLQQAILQMAELLQKLAQPTPSNPEQILEALATNISEFSFDPENGITFDKWYSRYVDLFDSDAKNLEDAAKVRLLLRKLDTPSHTRYVNYILPKLSKHVNFADTVEILKKIFGAQTSTFNKRFHCLQLVKSEAEDIISYGGKVNRACEDFDFKNMKIDQFKCLVFVCGLKGHSYTDIRTRLLSRIEGETPENPVTLQNLIDDYQRLINLKADTSIIEHQSSSKSSVHAVQEKKGNSRQQQSSKPEGKVPRTPCWQCGQMHYVRDCPFSDHQCKQCNRVGHKEGYCGCLSKPKSVPAKEKQPMTKSKKFRQAKTRGVYIVNHIAQHSSKRKYVPTFINGVATKLQLDTASDITVISQQTWNYLGKPAIKKPTIEAMNASGKPLQLLGEFQCEVSINGKTAEGRCFVTTAANLNLLGIDWIELFQLWSVPIDSVCNQVRTKTIDQQIREFQVKHKDVFDDSLGHCKKMKVKLFLKPDAKPVFCPKRPVPFNTVPLVDAELTRLQTLGIIEPVDFSEWAAPIVAVRKPNGRVRICADYSTGLNEALEANHYPLPTPEEIFAQLNGSTVFSIIDLSDAYLQLEVDDDSKKLLTINTHRGLFRFNRLAPGVKSAPGAFQRLVDGMIADIPGVRTFIDDAIVFSMDMKSHAESLNLLFKRLKEYGFHVKPEKCRFFQTQLGYLGHVVDSQGIRPDPEKVKTIAAIPPPTNVPELRSYLGAINFYGRFVRNLHELRHPMDQLLKKESKWQWTPQCQDAFDKFKKTLQSNLLLTHYDPKLPIIVAADASNTGIGAVIFHQFPDGKMKAIQHASRTLAPAERNYGQPEKEALALIYAVTKFHKYLLGRHFTLLTDHKPLLSIFGSKKGIPLHTANRLQRWALTMLNYDFEIQYVSTNDFGCADLLSRLINRTNQPEEEYVIAAVNLEEDLSSILSDAAEKVPVSFAALRKATSTNTTLQTVSKHIREGWPNCSKDLPIAVQPYYHRRESLTIVDGCIMFGDRVVVPDEFRRRILKQFHRGHPGIVRMKSIARSFVYWPGIDQEIEDYVKRCTPCATAGKAPTKTTLESWPVPSRPWSRIHIDYAGPVDGVYFLVIADPYSKWPEVHVTKSTTSRATIKLLNQTFATFGVPEVLVSDNGTQFSSHEFQTFCTSQGIHHIRIAPYHPQSNGLAERFVDTLKRSLRKIRSGGETLEEALCTFLQVYRSTPTNDLEGRSPAEIMFGRPIRTIQAMLRPSERGTASRNRKKQNDAFNKKHGAVQRNFQHGDSVYAKVHSTNSWRWEPATVIEKIGNVNYNVFLNDQQRLIRSHTNQLKSRVPDKSPKNQSSALSIFFDGFGLTVPTEAPADVAPQVQPAIQPLDDPPLNNLEDSILTDDMSDGEAAGTDETEDEPTPTPNAIDEPQPAQPVTPILERGRRMIQLPARFKPYWMTKP</sequence>
<feature type="domain" description="Reverse transcriptase" evidence="9">
    <location>
        <begin position="505"/>
        <end position="683"/>
    </location>
</feature>
<dbReference type="Proteomes" id="UP000069940">
    <property type="component" value="Unassembled WGS sequence"/>
</dbReference>
<dbReference type="GeneID" id="134287169"/>
<keyword evidence="12" id="KW-1185">Reference proteome</keyword>
<dbReference type="Pfam" id="PF17921">
    <property type="entry name" value="Integrase_H2C2"/>
    <property type="match status" value="1"/>
</dbReference>
<feature type="region of interest" description="Disordered" evidence="8">
    <location>
        <begin position="1227"/>
        <end position="1248"/>
    </location>
</feature>
<dbReference type="Gene3D" id="3.10.10.10">
    <property type="entry name" value="HIV Type 1 Reverse Transcriptase, subunit A, domain 1"/>
    <property type="match status" value="1"/>
</dbReference>
<dbReference type="InterPro" id="IPR041373">
    <property type="entry name" value="RT_RNaseH"/>
</dbReference>
<evidence type="ECO:0000259" key="10">
    <source>
        <dbReference type="PROSITE" id="PS50994"/>
    </source>
</evidence>
<proteinExistence type="predicted"/>
<feature type="compositionally biased region" description="Acidic residues" evidence="8">
    <location>
        <begin position="1363"/>
        <end position="1383"/>
    </location>
</feature>
<protein>
    <recommendedName>
        <fullName evidence="1">RNA-directed DNA polymerase</fullName>
        <ecNumber evidence="1">2.7.7.49</ecNumber>
    </recommendedName>
</protein>
<keyword evidence="3" id="KW-0548">Nucleotidyltransferase</keyword>
<keyword evidence="7" id="KW-0695">RNA-directed DNA polymerase</keyword>
<evidence type="ECO:0000256" key="4">
    <source>
        <dbReference type="ARBA" id="ARBA00022722"/>
    </source>
</evidence>
<reference evidence="12" key="1">
    <citation type="journal article" date="2015" name="Proc. Natl. Acad. Sci. U.S.A.">
        <title>Genome sequence of the Asian Tiger mosquito, Aedes albopictus, reveals insights into its biology, genetics, and evolution.</title>
        <authorList>
            <person name="Chen X.G."/>
            <person name="Jiang X."/>
            <person name="Gu J."/>
            <person name="Xu M."/>
            <person name="Wu Y."/>
            <person name="Deng Y."/>
            <person name="Zhang C."/>
            <person name="Bonizzoni M."/>
            <person name="Dermauw W."/>
            <person name="Vontas J."/>
            <person name="Armbruster P."/>
            <person name="Huang X."/>
            <person name="Yang Y."/>
            <person name="Zhang H."/>
            <person name="He W."/>
            <person name="Peng H."/>
            <person name="Liu Y."/>
            <person name="Wu K."/>
            <person name="Chen J."/>
            <person name="Lirakis M."/>
            <person name="Topalis P."/>
            <person name="Van Leeuwen T."/>
            <person name="Hall A.B."/>
            <person name="Jiang X."/>
            <person name="Thorpe C."/>
            <person name="Mueller R.L."/>
            <person name="Sun C."/>
            <person name="Waterhouse R.M."/>
            <person name="Yan G."/>
            <person name="Tu Z.J."/>
            <person name="Fang X."/>
            <person name="James A.A."/>
        </authorList>
    </citation>
    <scope>NUCLEOTIDE SEQUENCE [LARGE SCALE GENOMIC DNA]</scope>
    <source>
        <strain evidence="12">Foshan</strain>
    </source>
</reference>
<keyword evidence="4" id="KW-0540">Nuclease</keyword>
<dbReference type="Pfam" id="PF00665">
    <property type="entry name" value="rve"/>
    <property type="match status" value="1"/>
</dbReference>
<dbReference type="Gene3D" id="1.10.340.70">
    <property type="match status" value="1"/>
</dbReference>
<dbReference type="InterPro" id="IPR050951">
    <property type="entry name" value="Retrovirus_Pol_polyprotein"/>
</dbReference>
<dbReference type="CDD" id="cd01647">
    <property type="entry name" value="RT_LTR"/>
    <property type="match status" value="1"/>
</dbReference>
<evidence type="ECO:0000256" key="1">
    <source>
        <dbReference type="ARBA" id="ARBA00012493"/>
    </source>
</evidence>
<dbReference type="InterPro" id="IPR012337">
    <property type="entry name" value="RNaseH-like_sf"/>
</dbReference>
<dbReference type="PROSITE" id="PS50878">
    <property type="entry name" value="RT_POL"/>
    <property type="match status" value="1"/>
</dbReference>
<dbReference type="SUPFAM" id="SSF56672">
    <property type="entry name" value="DNA/RNA polymerases"/>
    <property type="match status" value="1"/>
</dbReference>
<keyword evidence="6" id="KW-0378">Hydrolase</keyword>
<keyword evidence="5" id="KW-0255">Endonuclease</keyword>
<dbReference type="InterPro" id="IPR021109">
    <property type="entry name" value="Peptidase_aspartic_dom_sf"/>
</dbReference>
<dbReference type="CDD" id="cd09274">
    <property type="entry name" value="RNase_HI_RT_Ty3"/>
    <property type="match status" value="1"/>
</dbReference>
<dbReference type="InterPro" id="IPR000477">
    <property type="entry name" value="RT_dom"/>
</dbReference>
<evidence type="ECO:0000256" key="8">
    <source>
        <dbReference type="SAM" id="MobiDB-lite"/>
    </source>
</evidence>
<evidence type="ECO:0000256" key="5">
    <source>
        <dbReference type="ARBA" id="ARBA00022759"/>
    </source>
</evidence>
<dbReference type="InterPro" id="IPR043128">
    <property type="entry name" value="Rev_trsase/Diguanyl_cyclase"/>
</dbReference>
<dbReference type="CDD" id="cd05484">
    <property type="entry name" value="retropepsin_like_LTR_2"/>
    <property type="match status" value="1"/>
</dbReference>
<dbReference type="Gene3D" id="3.30.70.270">
    <property type="match status" value="2"/>
</dbReference>
<evidence type="ECO:0000256" key="6">
    <source>
        <dbReference type="ARBA" id="ARBA00022801"/>
    </source>
</evidence>
<dbReference type="Pfam" id="PF00078">
    <property type="entry name" value="RVT_1"/>
    <property type="match status" value="1"/>
</dbReference>
<accession>A0ABM1ZEV3</accession>
<dbReference type="InterPro" id="IPR041588">
    <property type="entry name" value="Integrase_H2C2"/>
</dbReference>
<feature type="region of interest" description="Disordered" evidence="8">
    <location>
        <begin position="1346"/>
        <end position="1407"/>
    </location>
</feature>
<evidence type="ECO:0000259" key="9">
    <source>
        <dbReference type="PROSITE" id="PS50878"/>
    </source>
</evidence>